<gene>
    <name evidence="1" type="ORF">M430DRAFT_153311</name>
</gene>
<dbReference type="InParanoid" id="A0A2T3BDC7"/>
<dbReference type="AlphaFoldDB" id="A0A2T3BDC7"/>
<keyword evidence="2" id="KW-1185">Reference proteome</keyword>
<evidence type="ECO:0000313" key="2">
    <source>
        <dbReference type="Proteomes" id="UP000241818"/>
    </source>
</evidence>
<name>A0A2T3BDC7_AMORE</name>
<sequence>MVDAASGFDRSLAGSPMPSPWWLACLPKDYRPTSDLSLRDQPARGCGCYHRFSKSWAVYSGHRSRLLIPSEVCFIERDLVLPWTFPPVSRDRYLPETQAAAVMMMTGGDYSTSRTPRISTTARSDHQSSFMRRLARDLLDKDRSCRSPHERSFLRSAISLLIRMG</sequence>
<protein>
    <submittedName>
        <fullName evidence="1">Uncharacterized protein</fullName>
    </submittedName>
</protein>
<dbReference type="GeneID" id="36571303"/>
<reference evidence="1 2" key="1">
    <citation type="journal article" date="2018" name="New Phytol.">
        <title>Comparative genomics and transcriptomics depict ericoid mycorrhizal fungi as versatile saprotrophs and plant mutualists.</title>
        <authorList>
            <person name="Martino E."/>
            <person name="Morin E."/>
            <person name="Grelet G.A."/>
            <person name="Kuo A."/>
            <person name="Kohler A."/>
            <person name="Daghino S."/>
            <person name="Barry K.W."/>
            <person name="Cichocki N."/>
            <person name="Clum A."/>
            <person name="Dockter R.B."/>
            <person name="Hainaut M."/>
            <person name="Kuo R.C."/>
            <person name="LaButti K."/>
            <person name="Lindahl B.D."/>
            <person name="Lindquist E.A."/>
            <person name="Lipzen A."/>
            <person name="Khouja H.R."/>
            <person name="Magnuson J."/>
            <person name="Murat C."/>
            <person name="Ohm R.A."/>
            <person name="Singer S.W."/>
            <person name="Spatafora J.W."/>
            <person name="Wang M."/>
            <person name="Veneault-Fourrey C."/>
            <person name="Henrissat B."/>
            <person name="Grigoriev I.V."/>
            <person name="Martin F.M."/>
            <person name="Perotto S."/>
        </authorList>
    </citation>
    <scope>NUCLEOTIDE SEQUENCE [LARGE SCALE GENOMIC DNA]</scope>
    <source>
        <strain evidence="1 2">ATCC 22711</strain>
    </source>
</reference>
<evidence type="ECO:0000313" key="1">
    <source>
        <dbReference type="EMBL" id="PSS27372.1"/>
    </source>
</evidence>
<accession>A0A2T3BDC7</accession>
<proteinExistence type="predicted"/>
<dbReference type="EMBL" id="KZ679006">
    <property type="protein sequence ID" value="PSS27372.1"/>
    <property type="molecule type" value="Genomic_DNA"/>
</dbReference>
<dbReference type="RefSeq" id="XP_024724897.1">
    <property type="nucleotide sequence ID" value="XM_024863222.1"/>
</dbReference>
<organism evidence="1 2">
    <name type="scientific">Amorphotheca resinae ATCC 22711</name>
    <dbReference type="NCBI Taxonomy" id="857342"/>
    <lineage>
        <taxon>Eukaryota</taxon>
        <taxon>Fungi</taxon>
        <taxon>Dikarya</taxon>
        <taxon>Ascomycota</taxon>
        <taxon>Pezizomycotina</taxon>
        <taxon>Leotiomycetes</taxon>
        <taxon>Helotiales</taxon>
        <taxon>Amorphothecaceae</taxon>
        <taxon>Amorphotheca</taxon>
    </lineage>
</organism>
<dbReference type="Proteomes" id="UP000241818">
    <property type="component" value="Unassembled WGS sequence"/>
</dbReference>